<dbReference type="OrthoDB" id="202206at2157"/>
<evidence type="ECO:0000256" key="1">
    <source>
        <dbReference type="SAM" id="Phobius"/>
    </source>
</evidence>
<dbReference type="PANTHER" id="PTHR37692">
    <property type="entry name" value="HYPOTHETICAL MEMBRANE SPANNING PROTEIN"/>
    <property type="match status" value="1"/>
</dbReference>
<organism evidence="2 3">
    <name type="scientific">Haloquadratum walsbyi (strain DSM 16854 / JCM 12705 / C23)</name>
    <dbReference type="NCBI Taxonomy" id="768065"/>
    <lineage>
        <taxon>Archaea</taxon>
        <taxon>Methanobacteriati</taxon>
        <taxon>Methanobacteriota</taxon>
        <taxon>Stenosarchaea group</taxon>
        <taxon>Halobacteria</taxon>
        <taxon>Halobacteriales</taxon>
        <taxon>Haloferacaceae</taxon>
        <taxon>Haloquadratum</taxon>
    </lineage>
</organism>
<dbReference type="KEGG" id="hwc:Hqrw_3274"/>
<dbReference type="GO" id="GO:0022904">
    <property type="term" value="P:respiratory electron transport chain"/>
    <property type="evidence" value="ECO:0007669"/>
    <property type="project" value="InterPro"/>
</dbReference>
<reference evidence="2 3" key="1">
    <citation type="journal article" date="2011" name="PLoS ONE">
        <title>Haloquadratum walsbyi: limited diversity in a global pond.</title>
        <authorList>
            <person name="Dyall-Smith M."/>
            <person name="Pfeiffer F."/>
            <person name="Klee K."/>
            <person name="Palm P."/>
            <person name="Gross K."/>
            <person name="Schuster S.C."/>
            <person name="Rampp M."/>
            <person name="Oesterhelt D."/>
        </authorList>
    </citation>
    <scope>NUCLEOTIDE SEQUENCE [LARGE SCALE GENOMIC DNA]</scope>
    <source>
        <strain evidence="3">DSM 16854 / JCM 12705 / C23</strain>
    </source>
</reference>
<dbReference type="InterPro" id="IPR007352">
    <property type="entry name" value="DUF420"/>
</dbReference>
<feature type="transmembrane region" description="Helical" evidence="1">
    <location>
        <begin position="47"/>
        <end position="67"/>
    </location>
</feature>
<evidence type="ECO:0000313" key="3">
    <source>
        <dbReference type="Proteomes" id="UP000007954"/>
    </source>
</evidence>
<dbReference type="RefSeq" id="WP_014556516.1">
    <property type="nucleotide sequence ID" value="NC_017459.1"/>
</dbReference>
<feature type="transmembrane region" description="Helical" evidence="1">
    <location>
        <begin position="12"/>
        <end position="32"/>
    </location>
</feature>
<sequence length="186" mass="20718">MALRIRNHIPGLTAALTILSLAAVFAAVLGVIPQSSLPRAPEPLIELIPHINAIISTIAVMTILLGVRFIRHGNVRRHRAMMLTSVGLFIMFLILYLYKVILKGPAEFLGPDVIYQYIYMPTLAVHILLAIVCIPLLYYVALIALSRPIEAIYESRHKIVGRVAASLWLISFVLGNVVYVMLYVVY</sequence>
<dbReference type="GO" id="GO:0016020">
    <property type="term" value="C:membrane"/>
    <property type="evidence" value="ECO:0007669"/>
    <property type="project" value="InterPro"/>
</dbReference>
<feature type="transmembrane region" description="Helical" evidence="1">
    <location>
        <begin position="163"/>
        <end position="185"/>
    </location>
</feature>
<dbReference type="HOGENOM" id="CLU_104065_1_0_2"/>
<feature type="transmembrane region" description="Helical" evidence="1">
    <location>
        <begin position="118"/>
        <end position="142"/>
    </location>
</feature>
<dbReference type="Gene3D" id="1.20.120.80">
    <property type="entry name" value="Cytochrome c oxidase, subunit III, four-helix bundle"/>
    <property type="match status" value="1"/>
</dbReference>
<dbReference type="Pfam" id="PF04238">
    <property type="entry name" value="DUF420"/>
    <property type="match status" value="1"/>
</dbReference>
<dbReference type="AlphaFoldDB" id="G0LLT4"/>
<name>G0LLT4_HALWC</name>
<feature type="transmembrane region" description="Helical" evidence="1">
    <location>
        <begin position="79"/>
        <end position="98"/>
    </location>
</feature>
<dbReference type="EMBL" id="FR746099">
    <property type="protein sequence ID" value="CCC41054.1"/>
    <property type="molecule type" value="Genomic_DNA"/>
</dbReference>
<gene>
    <name evidence="2" type="ordered locus">Hqrw_3274</name>
</gene>
<proteinExistence type="predicted"/>
<protein>
    <submittedName>
        <fullName evidence="2">DUF420 family protein</fullName>
    </submittedName>
</protein>
<accession>G0LLT4</accession>
<dbReference type="GO" id="GO:0004129">
    <property type="term" value="F:cytochrome-c oxidase activity"/>
    <property type="evidence" value="ECO:0007669"/>
    <property type="project" value="InterPro"/>
</dbReference>
<dbReference type="PANTHER" id="PTHR37692:SF1">
    <property type="entry name" value="DUF420 DOMAIN-CONTAINING PROTEIN"/>
    <property type="match status" value="1"/>
</dbReference>
<keyword evidence="1" id="KW-0812">Transmembrane</keyword>
<dbReference type="Proteomes" id="UP000007954">
    <property type="component" value="Chromosome"/>
</dbReference>
<keyword evidence="1" id="KW-0472">Membrane</keyword>
<keyword evidence="1" id="KW-1133">Transmembrane helix</keyword>
<dbReference type="GeneID" id="12448088"/>
<dbReference type="InterPro" id="IPR013833">
    <property type="entry name" value="Cyt_c_oxidase_su3_a-hlx"/>
</dbReference>
<evidence type="ECO:0000313" key="2">
    <source>
        <dbReference type="EMBL" id="CCC41054.1"/>
    </source>
</evidence>